<keyword evidence="3" id="KW-1185">Reference proteome</keyword>
<dbReference type="Proteomes" id="UP001597171">
    <property type="component" value="Unassembled WGS sequence"/>
</dbReference>
<proteinExistence type="predicted"/>
<sequence length="60" mass="6498">MTFDDEHGLRLGAQAPTGRQRDPAPADDLDDGAACAEDSGADSFLDRFTPPRDPDAPLRW</sequence>
<dbReference type="RefSeq" id="WP_378776835.1">
    <property type="nucleotide sequence ID" value="NZ_JBHTMX010000211.1"/>
</dbReference>
<organism evidence="2 3">
    <name type="scientific">Methylopila musalis</name>
    <dbReference type="NCBI Taxonomy" id="1134781"/>
    <lineage>
        <taxon>Bacteria</taxon>
        <taxon>Pseudomonadati</taxon>
        <taxon>Pseudomonadota</taxon>
        <taxon>Alphaproteobacteria</taxon>
        <taxon>Hyphomicrobiales</taxon>
        <taxon>Methylopilaceae</taxon>
        <taxon>Methylopila</taxon>
    </lineage>
</organism>
<accession>A0ABW3ZBC4</accession>
<reference evidence="3" key="1">
    <citation type="journal article" date="2019" name="Int. J. Syst. Evol. Microbiol.">
        <title>The Global Catalogue of Microorganisms (GCM) 10K type strain sequencing project: providing services to taxonomists for standard genome sequencing and annotation.</title>
        <authorList>
            <consortium name="The Broad Institute Genomics Platform"/>
            <consortium name="The Broad Institute Genome Sequencing Center for Infectious Disease"/>
            <person name="Wu L."/>
            <person name="Ma J."/>
        </authorList>
    </citation>
    <scope>NUCLEOTIDE SEQUENCE [LARGE SCALE GENOMIC DNA]</scope>
    <source>
        <strain evidence="3">CCUG 61696</strain>
    </source>
</reference>
<comment type="caution">
    <text evidence="2">The sequence shown here is derived from an EMBL/GenBank/DDBJ whole genome shotgun (WGS) entry which is preliminary data.</text>
</comment>
<gene>
    <name evidence="2" type="ORF">ACFQ4O_15250</name>
</gene>
<feature type="region of interest" description="Disordered" evidence="1">
    <location>
        <begin position="1"/>
        <end position="60"/>
    </location>
</feature>
<evidence type="ECO:0000313" key="2">
    <source>
        <dbReference type="EMBL" id="MFD1333354.1"/>
    </source>
</evidence>
<evidence type="ECO:0000313" key="3">
    <source>
        <dbReference type="Proteomes" id="UP001597171"/>
    </source>
</evidence>
<protein>
    <submittedName>
        <fullName evidence="2">Uncharacterized protein</fullName>
    </submittedName>
</protein>
<evidence type="ECO:0000256" key="1">
    <source>
        <dbReference type="SAM" id="MobiDB-lite"/>
    </source>
</evidence>
<dbReference type="EMBL" id="JBHTMX010000211">
    <property type="protein sequence ID" value="MFD1333354.1"/>
    <property type="molecule type" value="Genomic_DNA"/>
</dbReference>
<name>A0ABW3ZBC4_9HYPH</name>
<feature type="compositionally biased region" description="Basic and acidic residues" evidence="1">
    <location>
        <begin position="49"/>
        <end position="60"/>
    </location>
</feature>